<feature type="region of interest" description="Disordered" evidence="1">
    <location>
        <begin position="469"/>
        <end position="652"/>
    </location>
</feature>
<proteinExistence type="predicted"/>
<organism evidence="2 3">
    <name type="scientific">Armillaria ostoyae</name>
    <name type="common">Armillaria root rot fungus</name>
    <dbReference type="NCBI Taxonomy" id="47428"/>
    <lineage>
        <taxon>Eukaryota</taxon>
        <taxon>Fungi</taxon>
        <taxon>Dikarya</taxon>
        <taxon>Basidiomycota</taxon>
        <taxon>Agaricomycotina</taxon>
        <taxon>Agaricomycetes</taxon>
        <taxon>Agaricomycetidae</taxon>
        <taxon>Agaricales</taxon>
        <taxon>Marasmiineae</taxon>
        <taxon>Physalacriaceae</taxon>
        <taxon>Armillaria</taxon>
    </lineage>
</organism>
<protein>
    <submittedName>
        <fullName evidence="2">Uncharacterized protein</fullName>
    </submittedName>
</protein>
<dbReference type="AlphaFoldDB" id="A0A284RBL1"/>
<feature type="compositionally biased region" description="Basic residues" evidence="1">
    <location>
        <begin position="530"/>
        <end position="539"/>
    </location>
</feature>
<feature type="compositionally biased region" description="Polar residues" evidence="1">
    <location>
        <begin position="494"/>
        <end position="524"/>
    </location>
</feature>
<evidence type="ECO:0000256" key="1">
    <source>
        <dbReference type="SAM" id="MobiDB-lite"/>
    </source>
</evidence>
<evidence type="ECO:0000313" key="2">
    <source>
        <dbReference type="EMBL" id="SJL06119.1"/>
    </source>
</evidence>
<keyword evidence="3" id="KW-1185">Reference proteome</keyword>
<feature type="region of interest" description="Disordered" evidence="1">
    <location>
        <begin position="389"/>
        <end position="442"/>
    </location>
</feature>
<reference evidence="3" key="1">
    <citation type="journal article" date="2017" name="Nat. Ecol. Evol.">
        <title>Genome expansion and lineage-specific genetic innovations in the forest pathogenic fungi Armillaria.</title>
        <authorList>
            <person name="Sipos G."/>
            <person name="Prasanna A.N."/>
            <person name="Walter M.C."/>
            <person name="O'Connor E."/>
            <person name="Balint B."/>
            <person name="Krizsan K."/>
            <person name="Kiss B."/>
            <person name="Hess J."/>
            <person name="Varga T."/>
            <person name="Slot J."/>
            <person name="Riley R."/>
            <person name="Boka B."/>
            <person name="Rigling D."/>
            <person name="Barry K."/>
            <person name="Lee J."/>
            <person name="Mihaltcheva S."/>
            <person name="LaButti K."/>
            <person name="Lipzen A."/>
            <person name="Waldron R."/>
            <person name="Moloney N.M."/>
            <person name="Sperisen C."/>
            <person name="Kredics L."/>
            <person name="Vagvoelgyi C."/>
            <person name="Patrignani A."/>
            <person name="Fitzpatrick D."/>
            <person name="Nagy I."/>
            <person name="Doyle S."/>
            <person name="Anderson J.B."/>
            <person name="Grigoriev I.V."/>
            <person name="Gueldener U."/>
            <person name="Muensterkoetter M."/>
            <person name="Nagy L.G."/>
        </authorList>
    </citation>
    <scope>NUCLEOTIDE SEQUENCE [LARGE SCALE GENOMIC DNA]</scope>
    <source>
        <strain evidence="3">C18/9</strain>
    </source>
</reference>
<accession>A0A284RBL1</accession>
<feature type="compositionally biased region" description="Polar residues" evidence="1">
    <location>
        <begin position="408"/>
        <end position="431"/>
    </location>
</feature>
<evidence type="ECO:0000313" key="3">
    <source>
        <dbReference type="Proteomes" id="UP000219338"/>
    </source>
</evidence>
<feature type="region of interest" description="Disordered" evidence="1">
    <location>
        <begin position="263"/>
        <end position="308"/>
    </location>
</feature>
<feature type="compositionally biased region" description="Acidic residues" evidence="1">
    <location>
        <begin position="284"/>
        <end position="295"/>
    </location>
</feature>
<feature type="region of interest" description="Disordered" evidence="1">
    <location>
        <begin position="665"/>
        <end position="844"/>
    </location>
</feature>
<feature type="compositionally biased region" description="Low complexity" evidence="1">
    <location>
        <begin position="265"/>
        <end position="277"/>
    </location>
</feature>
<dbReference type="OMA" id="YHTHFRR"/>
<dbReference type="Proteomes" id="UP000219338">
    <property type="component" value="Unassembled WGS sequence"/>
</dbReference>
<feature type="compositionally biased region" description="Polar residues" evidence="1">
    <location>
        <begin position="771"/>
        <end position="794"/>
    </location>
</feature>
<gene>
    <name evidence="2" type="ORF">ARMOST_09455</name>
</gene>
<feature type="compositionally biased region" description="Polar residues" evidence="1">
    <location>
        <begin position="540"/>
        <end position="559"/>
    </location>
</feature>
<dbReference type="EMBL" id="FUEG01000006">
    <property type="protein sequence ID" value="SJL06119.1"/>
    <property type="molecule type" value="Genomic_DNA"/>
</dbReference>
<sequence>MSRKWAEAKTPLSPNRLAKIANALGVSTPVPSSSSSSLSPRTSPSTSKYLIHVVPPLNLPHLNTSLSSPPPPSASGYHTHFRRGTLLPVHPTLQLQLTAIAREYALPSTAGVILYLVNDDEDPGPRISDDIWKHLWSRVWKAEFAPGAPEKLPVLTLASPRTDQSAPPTTSSSPPSIPIIAKVEFDIDLRSASWFNPWITSRNLNHNKRVENKNSPVPLFLPKSPQSESQLDEEDFILRLAPTMHRKNIPSPLVLEPLITNATNSSSSLPSSGTSLPYLRHQDESDDDTEIDDDSVPASGKRGGGVYDDLELDFDESFEEDTKESQYLLTAKLDEIEKNLAQFSPRVLQLELQEDQAKTPLRTEVSIASPIQPSGAWPSVPFQSLHSAITTQPSNSTNPSPPRLALNGVTTSAPQPFNLAHSSTGTEPSETTLRKQMEEEESKQIVQEHYPRHTPQINGSFKDAVIPLSPDPFGRYPSTPTPSADSRGSAYWDDNSTAVDESKTTSSRFSADSAKDNTPTNRATMMSVKSIKKLWRRSNKQSVSSINVPQPPSAQQGRISPQVPGPAGISAQAAGASSSIPNGASAHRQSDSSSSRNSVGAVRPPPIRMSTSQTSTSTSSSVPPSRPARPSRSPSLHNFDIPGMSAPAPTMFPQHTISLDRLRFDQESPYPNPTRRARSQLSGNGKVSPTLTSGKSTPISQSGKNSPTLPPQTETQRNSVRKSILKWKNAASGGGLGARRPSVSMLSVDVEPRPSIEKMPPSPRIPDEFLQHQQHSRLPSVAKSVTSVAPSMTKSFSSRSSRYSDDEGRGPSIDDQFEIVSPKMTPGSLTYPYTTLDEQDTSRS</sequence>
<name>A0A284RBL1_ARMOS</name>
<feature type="compositionally biased region" description="Polar residues" evidence="1">
    <location>
        <begin position="679"/>
        <end position="718"/>
    </location>
</feature>
<feature type="compositionally biased region" description="Low complexity" evidence="1">
    <location>
        <begin position="608"/>
        <end position="635"/>
    </location>
</feature>
<feature type="compositionally biased region" description="Low complexity" evidence="1">
    <location>
        <begin position="565"/>
        <end position="598"/>
    </location>
</feature>
<dbReference type="OrthoDB" id="2526154at2759"/>